<dbReference type="InterPro" id="IPR001764">
    <property type="entry name" value="Glyco_hydro_3_N"/>
</dbReference>
<evidence type="ECO:0000256" key="1">
    <source>
        <dbReference type="ARBA" id="ARBA00004613"/>
    </source>
</evidence>
<reference evidence="11" key="1">
    <citation type="journal article" date="2023" name="Proc. Natl. Acad. Sci. U.S.A.">
        <title>Genomic and structural basis for evolution of tropane alkaloid biosynthesis.</title>
        <authorList>
            <person name="Wanga Y.-J."/>
            <person name="Taina T."/>
            <person name="Yua J.-Y."/>
            <person name="Lia J."/>
            <person name="Xua B."/>
            <person name="Chenc J."/>
            <person name="D'Auriad J.C."/>
            <person name="Huanga J.-P."/>
            <person name="Huanga S.-X."/>
        </authorList>
    </citation>
    <scope>NUCLEOTIDE SEQUENCE [LARGE SCALE GENOMIC DNA]</scope>
    <source>
        <strain evidence="11">cv. KIB-2019</strain>
    </source>
</reference>
<feature type="signal peptide" evidence="7">
    <location>
        <begin position="1"/>
        <end position="21"/>
    </location>
</feature>
<evidence type="ECO:0000256" key="3">
    <source>
        <dbReference type="ARBA" id="ARBA00022729"/>
    </source>
</evidence>
<dbReference type="SUPFAM" id="SSF51445">
    <property type="entry name" value="(Trans)glycosidases"/>
    <property type="match status" value="1"/>
</dbReference>
<evidence type="ECO:0008006" key="12">
    <source>
        <dbReference type="Google" id="ProtNLM"/>
    </source>
</evidence>
<evidence type="ECO:0000256" key="5">
    <source>
        <dbReference type="ARBA" id="ARBA00023180"/>
    </source>
</evidence>
<dbReference type="Pfam" id="PF00933">
    <property type="entry name" value="Glyco_hydro_3"/>
    <property type="match status" value="1"/>
</dbReference>
<dbReference type="PRINTS" id="PR00133">
    <property type="entry name" value="GLHYDRLASE3"/>
</dbReference>
<dbReference type="GO" id="GO:0009505">
    <property type="term" value="C:plant-type cell wall"/>
    <property type="evidence" value="ECO:0007669"/>
    <property type="project" value="TreeGrafter"/>
</dbReference>
<evidence type="ECO:0000256" key="2">
    <source>
        <dbReference type="ARBA" id="ARBA00022525"/>
    </source>
</evidence>
<dbReference type="InterPro" id="IPR002772">
    <property type="entry name" value="Glyco_hydro_3_C"/>
</dbReference>
<dbReference type="PANTHER" id="PTHR42721:SF24">
    <property type="entry name" value="BETA-D-XYLOSIDASE 7-RELATED"/>
    <property type="match status" value="1"/>
</dbReference>
<gene>
    <name evidence="10" type="ORF">K7X08_023725</name>
</gene>
<dbReference type="OrthoDB" id="47059at2759"/>
<dbReference type="GO" id="GO:0031222">
    <property type="term" value="P:arabinan catabolic process"/>
    <property type="evidence" value="ECO:0007669"/>
    <property type="project" value="TreeGrafter"/>
</dbReference>
<dbReference type="InterPro" id="IPR044993">
    <property type="entry name" value="BXL"/>
</dbReference>
<dbReference type="FunFam" id="3.20.20.300:FF:000004">
    <property type="entry name" value="probable beta-D-xylosidase 7"/>
    <property type="match status" value="1"/>
</dbReference>
<feature type="domain" description="Glycoside hydrolase family 3 C-terminal" evidence="9">
    <location>
        <begin position="398"/>
        <end position="627"/>
    </location>
</feature>
<dbReference type="FunFam" id="3.40.50.1700:FF:000001">
    <property type="entry name" value="probable beta-D-xylosidase 2"/>
    <property type="match status" value="1"/>
</dbReference>
<dbReference type="AlphaFoldDB" id="A0A9Q1QWV5"/>
<protein>
    <recommendedName>
        <fullName evidence="12">Beta-D-xylosidase 7</fullName>
    </recommendedName>
</protein>
<accession>A0A9Q1QWV5</accession>
<evidence type="ECO:0000256" key="4">
    <source>
        <dbReference type="ARBA" id="ARBA00022801"/>
    </source>
</evidence>
<feature type="domain" description="Glycoside hydrolase family 3 N-terminal" evidence="8">
    <location>
        <begin position="105"/>
        <end position="355"/>
    </location>
</feature>
<dbReference type="GO" id="GO:0045493">
    <property type="term" value="P:xylan catabolic process"/>
    <property type="evidence" value="ECO:0007669"/>
    <property type="project" value="InterPro"/>
</dbReference>
<feature type="chain" id="PRO_5040148110" description="Beta-D-xylosidase 7" evidence="7">
    <location>
        <begin position="22"/>
        <end position="1093"/>
    </location>
</feature>
<keyword evidence="4" id="KW-0378">Hydrolase</keyword>
<dbReference type="EMBL" id="JAJAGQ010000021">
    <property type="protein sequence ID" value="KAJ8530844.1"/>
    <property type="molecule type" value="Genomic_DNA"/>
</dbReference>
<dbReference type="SUPFAM" id="SSF52279">
    <property type="entry name" value="Beta-D-glucan exohydrolase, C-terminal domain"/>
    <property type="match status" value="1"/>
</dbReference>
<keyword evidence="6" id="KW-0326">Glycosidase</keyword>
<evidence type="ECO:0000256" key="6">
    <source>
        <dbReference type="ARBA" id="ARBA00023295"/>
    </source>
</evidence>
<dbReference type="Pfam" id="PF01915">
    <property type="entry name" value="Glyco_hydro_3_C"/>
    <property type="match status" value="1"/>
</dbReference>
<name>A0A9Q1QWV5_9SOLA</name>
<keyword evidence="3 7" id="KW-0732">Signal</keyword>
<dbReference type="InterPro" id="IPR013783">
    <property type="entry name" value="Ig-like_fold"/>
</dbReference>
<keyword evidence="11" id="KW-1185">Reference proteome</keyword>
<organism evidence="10 11">
    <name type="scientific">Anisodus acutangulus</name>
    <dbReference type="NCBI Taxonomy" id="402998"/>
    <lineage>
        <taxon>Eukaryota</taxon>
        <taxon>Viridiplantae</taxon>
        <taxon>Streptophyta</taxon>
        <taxon>Embryophyta</taxon>
        <taxon>Tracheophyta</taxon>
        <taxon>Spermatophyta</taxon>
        <taxon>Magnoliopsida</taxon>
        <taxon>eudicotyledons</taxon>
        <taxon>Gunneridae</taxon>
        <taxon>Pentapetalae</taxon>
        <taxon>asterids</taxon>
        <taxon>lamiids</taxon>
        <taxon>Solanales</taxon>
        <taxon>Solanaceae</taxon>
        <taxon>Solanoideae</taxon>
        <taxon>Hyoscyameae</taxon>
        <taxon>Anisodus</taxon>
    </lineage>
</organism>
<evidence type="ECO:0000313" key="11">
    <source>
        <dbReference type="Proteomes" id="UP001152561"/>
    </source>
</evidence>
<dbReference type="InterPro" id="IPR036962">
    <property type="entry name" value="Glyco_hydro_3_N_sf"/>
</dbReference>
<comment type="subcellular location">
    <subcellularLocation>
        <location evidence="1">Secreted</location>
    </subcellularLocation>
</comment>
<dbReference type="InterPro" id="IPR017853">
    <property type="entry name" value="GH"/>
</dbReference>
<evidence type="ECO:0000259" key="9">
    <source>
        <dbReference type="Pfam" id="PF01915"/>
    </source>
</evidence>
<dbReference type="PANTHER" id="PTHR42721">
    <property type="entry name" value="SUGAR HYDROLASE-RELATED"/>
    <property type="match status" value="1"/>
</dbReference>
<dbReference type="GO" id="GO:0005576">
    <property type="term" value="C:extracellular region"/>
    <property type="evidence" value="ECO:0007669"/>
    <property type="project" value="UniProtKB-SubCell"/>
</dbReference>
<dbReference type="GO" id="GO:0009044">
    <property type="term" value="F:xylan 1,4-beta-xylosidase activity"/>
    <property type="evidence" value="ECO:0007669"/>
    <property type="project" value="InterPro"/>
</dbReference>
<dbReference type="GO" id="GO:0046556">
    <property type="term" value="F:alpha-L-arabinofuranosidase activity"/>
    <property type="evidence" value="ECO:0007669"/>
    <property type="project" value="TreeGrafter"/>
</dbReference>
<sequence length="1093" mass="121531">MGLHKIVVITIIISFLSITESTCPPFSCDTSNLDTREFHFCNFSLPVAQRVDDLISRLNLDEKISQLGSTSPAIPRLSIPAYEWWSEALHGLSTEGEGVLFNGTIKYATQFPQIILTASSFDEHLWYRIAQAIAKEARAVYNAGELKGMTFWAPNVNILRDPRWGRAQETAGEDPMVVGKYAVAYVRGLQGDSFEGGKLKDGHLQASACCKHFAAQDLDYWNGHHRFSFDAEVTPQDMADSFQPPFKTCVEEGKATSLMCAYSRLNGVSNCANYDLLTKTVREKWGFNGYIVSDCDAIRIMHLVHGYTIEDAVAASLKAGMDVNCGSFVTNYTRLALEKKKLQESDIDRALHNIFSIRMRLGLFNGDPRKLEYGDISPVEVCSKEHQDLALEAARNGIVLLKNSAKLLPLSKIKTTSLAVIGPKANYSELLLGNYAGIPCNNVSLLQGFQRVVENIGYHPGCNFVNCTSAAIDEAVDVAKKAQYVVLVMGLDQQMERENWDRVDLGIPGQQENLIEAVAQAAVEPVILVLVGGGPIDISFAKKNPKIGGILWIGYPGEAGAAALTQIIFGEHNPGGRLPITWYPKEFIEVPMTDMNMRPNSTTGYPGRMYRFYKGPKVYEFGYGLSYTKYSYKIASISHDKFHFNNQTADKDTKHDSLHSIAVPNLGSEVCNMAKLSVKVVVENKGKIAGMHPVLLFLRHSKVNDDEVPRKQLIGFKSVHLADKDTKDDSLHSIEVPNLGSEVCNMSNLSVKIVVENNGKIAGMHHVLLFLRHYKVNDDEVPREQLIGFKSVHLADKDTKDDSLHSIEVPNLGSEVCNMSNLSVKIVVENNGKIAGMHPVLLFLRHYKVNDDEVPREQLIGFKSVHLADKDTIDDSLHSIEVPNLGSEVCNMSNLSVKIVVENKGKIAGMHPLLLFLRHYKVNDYEVPREQLIGFKSVHLEVCNMSNLSAKIVVENKGKIAGMHPVLLFLRHYKVNDDEVPREQLIGFKSVHLGAGEKTKINFIVNTLQGLTKMACNMAKLSVKIVVEKNGKIAGMHPVLLFVRHSKVNDDEVPREQLIGFKSVHLGGRLPVTWYPKEFIKVPLTDMDMRPIQ</sequence>
<evidence type="ECO:0000259" key="8">
    <source>
        <dbReference type="Pfam" id="PF00933"/>
    </source>
</evidence>
<proteinExistence type="predicted"/>
<dbReference type="Proteomes" id="UP001152561">
    <property type="component" value="Unassembled WGS sequence"/>
</dbReference>
<dbReference type="Gene3D" id="3.40.50.1700">
    <property type="entry name" value="Glycoside hydrolase family 3 C-terminal domain"/>
    <property type="match status" value="1"/>
</dbReference>
<keyword evidence="2" id="KW-0964">Secreted</keyword>
<dbReference type="Gene3D" id="2.60.40.10">
    <property type="entry name" value="Immunoglobulins"/>
    <property type="match status" value="3"/>
</dbReference>
<dbReference type="InterPro" id="IPR036881">
    <property type="entry name" value="Glyco_hydro_3_C_sf"/>
</dbReference>
<keyword evidence="5" id="KW-0325">Glycoprotein</keyword>
<evidence type="ECO:0000256" key="7">
    <source>
        <dbReference type="SAM" id="SignalP"/>
    </source>
</evidence>
<dbReference type="Gene3D" id="3.20.20.300">
    <property type="entry name" value="Glycoside hydrolase, family 3, N-terminal domain"/>
    <property type="match status" value="1"/>
</dbReference>
<comment type="caution">
    <text evidence="10">The sequence shown here is derived from an EMBL/GenBank/DDBJ whole genome shotgun (WGS) entry which is preliminary data.</text>
</comment>
<evidence type="ECO:0000313" key="10">
    <source>
        <dbReference type="EMBL" id="KAJ8530844.1"/>
    </source>
</evidence>